<dbReference type="AlphaFoldDB" id="A0A2S6CEW8"/>
<reference evidence="2" key="1">
    <citation type="journal article" date="2017" name="bioRxiv">
        <title>Conservation of a gene cluster reveals novel cercosporin biosynthetic mechanisms and extends production to the genus Colletotrichum.</title>
        <authorList>
            <person name="de Jonge R."/>
            <person name="Ebert M.K."/>
            <person name="Huitt-Roehl C.R."/>
            <person name="Pal P."/>
            <person name="Suttle J.C."/>
            <person name="Spanner R.E."/>
            <person name="Neubauer J.D."/>
            <person name="Jurick W.M.II."/>
            <person name="Stott K.A."/>
            <person name="Secor G.A."/>
            <person name="Thomma B.P.H.J."/>
            <person name="Van de Peer Y."/>
            <person name="Townsend C.A."/>
            <person name="Bolton M.D."/>
        </authorList>
    </citation>
    <scope>NUCLEOTIDE SEQUENCE [LARGE SCALE GENOMIC DNA]</scope>
    <source>
        <strain evidence="2">CBS538.71</strain>
    </source>
</reference>
<accession>A0A2S6CEW8</accession>
<dbReference type="Proteomes" id="UP000237631">
    <property type="component" value="Unassembled WGS sequence"/>
</dbReference>
<keyword evidence="2" id="KW-1185">Reference proteome</keyword>
<name>A0A2S6CEW8_9PEZI</name>
<gene>
    <name evidence="1" type="ORF">CBER1_08253</name>
</gene>
<organism evidence="1 2">
    <name type="scientific">Cercospora berteroae</name>
    <dbReference type="NCBI Taxonomy" id="357750"/>
    <lineage>
        <taxon>Eukaryota</taxon>
        <taxon>Fungi</taxon>
        <taxon>Dikarya</taxon>
        <taxon>Ascomycota</taxon>
        <taxon>Pezizomycotina</taxon>
        <taxon>Dothideomycetes</taxon>
        <taxon>Dothideomycetidae</taxon>
        <taxon>Mycosphaerellales</taxon>
        <taxon>Mycosphaerellaceae</taxon>
        <taxon>Cercospora</taxon>
    </lineage>
</organism>
<protein>
    <submittedName>
        <fullName evidence="1">Uncharacterized protein</fullName>
    </submittedName>
</protein>
<evidence type="ECO:0000313" key="1">
    <source>
        <dbReference type="EMBL" id="PPJ58256.1"/>
    </source>
</evidence>
<sequence length="111" mass="12305">MSTQLQVTPNYPNAAALFPDLVGESHPKDVFQVLLILHGHDWNALLVYGVPRVHSTLVQAASSTTWGNATRALEKLLWTTAQALASTRPELGISRRSQRHQGYGIVNRDYL</sequence>
<evidence type="ECO:0000313" key="2">
    <source>
        <dbReference type="Proteomes" id="UP000237631"/>
    </source>
</evidence>
<comment type="caution">
    <text evidence="1">The sequence shown here is derived from an EMBL/GenBank/DDBJ whole genome shotgun (WGS) entry which is preliminary data.</text>
</comment>
<proteinExistence type="predicted"/>
<dbReference type="EMBL" id="PNEN01000468">
    <property type="protein sequence ID" value="PPJ58256.1"/>
    <property type="molecule type" value="Genomic_DNA"/>
</dbReference>